<dbReference type="GO" id="GO:0022857">
    <property type="term" value="F:transmembrane transporter activity"/>
    <property type="evidence" value="ECO:0007669"/>
    <property type="project" value="InterPro"/>
</dbReference>
<comment type="caution">
    <text evidence="7">The sequence shown here is derived from an EMBL/GenBank/DDBJ whole genome shotgun (WGS) entry which is preliminary data.</text>
</comment>
<dbReference type="EMBL" id="RFFH01000011">
    <property type="protein sequence ID" value="RMI30163.1"/>
    <property type="molecule type" value="Genomic_DNA"/>
</dbReference>
<dbReference type="OrthoDB" id="146345at2"/>
<feature type="transmembrane region" description="Helical" evidence="5">
    <location>
        <begin position="370"/>
        <end position="389"/>
    </location>
</feature>
<feature type="transmembrane region" description="Helical" evidence="5">
    <location>
        <begin position="244"/>
        <end position="268"/>
    </location>
</feature>
<dbReference type="InterPro" id="IPR011701">
    <property type="entry name" value="MFS"/>
</dbReference>
<evidence type="ECO:0000256" key="1">
    <source>
        <dbReference type="ARBA" id="ARBA00004651"/>
    </source>
</evidence>
<dbReference type="InterPro" id="IPR020846">
    <property type="entry name" value="MFS_dom"/>
</dbReference>
<name>A0A3M2L0Y2_9NOCA</name>
<feature type="transmembrane region" description="Helical" evidence="5">
    <location>
        <begin position="309"/>
        <end position="330"/>
    </location>
</feature>
<dbReference type="Gene3D" id="1.20.1250.20">
    <property type="entry name" value="MFS general substrate transporter like domains"/>
    <property type="match status" value="2"/>
</dbReference>
<evidence type="ECO:0000259" key="6">
    <source>
        <dbReference type="PROSITE" id="PS50850"/>
    </source>
</evidence>
<gene>
    <name evidence="7" type="ORF">EBN03_23390</name>
</gene>
<sequence>MTDLRSPGTDSVPTTRLHPAWIVAAVSFVVLIGAAAFRSVPGVLMDPLHEEFGWSHATIGSAVSLNMLLYGLMAPFAAALMDRIGIRRVVTGALLLVAAGSGLTVFMTQAWQLMLTWGLLVGVGTGSMAMSFVATITGRWFVARRGLVTGVLTAAGSAGQLVFLPLVSHLAMDFGWRVPSLVVAGAALAVVPLVLLALRDFPSDIGLSAYGAEPGSSAGMRVAASGGAGRALTVLATVVRTRPFWLLAGGFAVCGATSNGLVGTHFVSAAHDHGMPPTTAAGLMATVGLFDVAGTIASGWLTDRIDSRILLAAYYSLRGLSLLALPLLFAPQAQPSMWVFIIFYGLDWIATVPPTVALCRKYFGDDAPVAFGWIFASHQLGAALAATGAGIVRDVRGSYDLAWLIAAGLCASAAVMSLSIGRRAVSAQLS</sequence>
<dbReference type="GO" id="GO:0005886">
    <property type="term" value="C:plasma membrane"/>
    <property type="evidence" value="ECO:0007669"/>
    <property type="project" value="UniProtKB-SubCell"/>
</dbReference>
<keyword evidence="2 5" id="KW-0812">Transmembrane</keyword>
<feature type="transmembrane region" description="Helical" evidence="5">
    <location>
        <begin position="89"/>
        <end position="108"/>
    </location>
</feature>
<organism evidence="7 8">
    <name type="scientific">Nocardia stercoris</name>
    <dbReference type="NCBI Taxonomy" id="2483361"/>
    <lineage>
        <taxon>Bacteria</taxon>
        <taxon>Bacillati</taxon>
        <taxon>Actinomycetota</taxon>
        <taxon>Actinomycetes</taxon>
        <taxon>Mycobacteriales</taxon>
        <taxon>Nocardiaceae</taxon>
        <taxon>Nocardia</taxon>
    </lineage>
</organism>
<evidence type="ECO:0000256" key="5">
    <source>
        <dbReference type="SAM" id="Phobius"/>
    </source>
</evidence>
<evidence type="ECO:0000256" key="2">
    <source>
        <dbReference type="ARBA" id="ARBA00022692"/>
    </source>
</evidence>
<feature type="transmembrane region" description="Helical" evidence="5">
    <location>
        <begin position="57"/>
        <end position="77"/>
    </location>
</feature>
<feature type="transmembrane region" description="Helical" evidence="5">
    <location>
        <begin position="401"/>
        <end position="421"/>
    </location>
</feature>
<reference evidence="7 8" key="1">
    <citation type="submission" date="2018-10" db="EMBL/GenBank/DDBJ databases">
        <title>Isolation from cow dung.</title>
        <authorList>
            <person name="Ling L."/>
        </authorList>
    </citation>
    <scope>NUCLEOTIDE SEQUENCE [LARGE SCALE GENOMIC DNA]</scope>
    <source>
        <strain evidence="7 8">NEAU-LL90</strain>
    </source>
</reference>
<dbReference type="PROSITE" id="PS50850">
    <property type="entry name" value="MFS"/>
    <property type="match status" value="1"/>
</dbReference>
<dbReference type="InterPro" id="IPR050327">
    <property type="entry name" value="Proton-linked_MCT"/>
</dbReference>
<feature type="transmembrane region" description="Helical" evidence="5">
    <location>
        <begin position="146"/>
        <end position="166"/>
    </location>
</feature>
<dbReference type="Proteomes" id="UP000279275">
    <property type="component" value="Unassembled WGS sequence"/>
</dbReference>
<keyword evidence="3 5" id="KW-1133">Transmembrane helix</keyword>
<feature type="transmembrane region" description="Helical" evidence="5">
    <location>
        <begin position="280"/>
        <end position="302"/>
    </location>
</feature>
<keyword evidence="8" id="KW-1185">Reference proteome</keyword>
<evidence type="ECO:0000256" key="4">
    <source>
        <dbReference type="ARBA" id="ARBA00023136"/>
    </source>
</evidence>
<dbReference type="PANTHER" id="PTHR11360">
    <property type="entry name" value="MONOCARBOXYLATE TRANSPORTER"/>
    <property type="match status" value="1"/>
</dbReference>
<feature type="transmembrane region" description="Helical" evidence="5">
    <location>
        <begin position="114"/>
        <end position="134"/>
    </location>
</feature>
<comment type="subcellular location">
    <subcellularLocation>
        <location evidence="1">Cell membrane</location>
        <topology evidence="1">Multi-pass membrane protein</topology>
    </subcellularLocation>
</comment>
<evidence type="ECO:0000313" key="8">
    <source>
        <dbReference type="Proteomes" id="UP000279275"/>
    </source>
</evidence>
<dbReference type="SUPFAM" id="SSF103473">
    <property type="entry name" value="MFS general substrate transporter"/>
    <property type="match status" value="1"/>
</dbReference>
<dbReference type="Pfam" id="PF07690">
    <property type="entry name" value="MFS_1"/>
    <property type="match status" value="1"/>
</dbReference>
<feature type="domain" description="Major facilitator superfamily (MFS) profile" evidence="6">
    <location>
        <begin position="22"/>
        <end position="425"/>
    </location>
</feature>
<dbReference type="RefSeq" id="WP_122190235.1">
    <property type="nucleotide sequence ID" value="NZ_RFFH01000011.1"/>
</dbReference>
<keyword evidence="4 5" id="KW-0472">Membrane</keyword>
<feature type="transmembrane region" description="Helical" evidence="5">
    <location>
        <begin position="336"/>
        <end position="358"/>
    </location>
</feature>
<proteinExistence type="predicted"/>
<dbReference type="CDD" id="cd17355">
    <property type="entry name" value="MFS_YcxA_like"/>
    <property type="match status" value="1"/>
</dbReference>
<protein>
    <submittedName>
        <fullName evidence="7">MFS transporter</fullName>
    </submittedName>
</protein>
<evidence type="ECO:0000313" key="7">
    <source>
        <dbReference type="EMBL" id="RMI30163.1"/>
    </source>
</evidence>
<dbReference type="PANTHER" id="PTHR11360:SF284">
    <property type="entry name" value="EG:103B4.3 PROTEIN-RELATED"/>
    <property type="match status" value="1"/>
</dbReference>
<dbReference type="InterPro" id="IPR036259">
    <property type="entry name" value="MFS_trans_sf"/>
</dbReference>
<feature type="transmembrane region" description="Helical" evidence="5">
    <location>
        <begin position="20"/>
        <end position="37"/>
    </location>
</feature>
<dbReference type="AlphaFoldDB" id="A0A3M2L0Y2"/>
<feature type="transmembrane region" description="Helical" evidence="5">
    <location>
        <begin position="178"/>
        <end position="198"/>
    </location>
</feature>
<evidence type="ECO:0000256" key="3">
    <source>
        <dbReference type="ARBA" id="ARBA00022989"/>
    </source>
</evidence>
<accession>A0A3M2L0Y2</accession>